<evidence type="ECO:0000313" key="4">
    <source>
        <dbReference type="Proteomes" id="UP000316798"/>
    </source>
</evidence>
<evidence type="ECO:0000256" key="1">
    <source>
        <dbReference type="SAM" id="Phobius"/>
    </source>
</evidence>
<evidence type="ECO:0000313" key="3">
    <source>
        <dbReference type="EMBL" id="QDL37929.1"/>
    </source>
</evidence>
<dbReference type="PANTHER" id="PTHR46438">
    <property type="entry name" value="ALPHA/BETA-HYDROLASES SUPERFAMILY PROTEIN"/>
    <property type="match status" value="1"/>
</dbReference>
<feature type="domain" description="AB hydrolase-1" evidence="2">
    <location>
        <begin position="68"/>
        <end position="302"/>
    </location>
</feature>
<dbReference type="AlphaFoldDB" id="A0A515DC17"/>
<proteinExistence type="predicted"/>
<reference evidence="3 4" key="1">
    <citation type="submission" date="2019-01" db="EMBL/GenBank/DDBJ databases">
        <title>Genomic insights into a novel species Rhodoferax sp.</title>
        <authorList>
            <person name="Jin L."/>
        </authorList>
    </citation>
    <scope>NUCLEOTIDE SEQUENCE [LARGE SCALE GENOMIC DNA]</scope>
    <source>
        <strain evidence="3 4">CHu59-6-5</strain>
    </source>
</reference>
<dbReference type="Pfam" id="PF00561">
    <property type="entry name" value="Abhydrolase_1"/>
    <property type="match status" value="1"/>
</dbReference>
<dbReference type="EMBL" id="CP035503">
    <property type="protein sequence ID" value="QDL37929.1"/>
    <property type="molecule type" value="Genomic_DNA"/>
</dbReference>
<dbReference type="PRINTS" id="PR00111">
    <property type="entry name" value="ABHYDROLASE"/>
</dbReference>
<dbReference type="InterPro" id="IPR029058">
    <property type="entry name" value="AB_hydrolase_fold"/>
</dbReference>
<dbReference type="GO" id="GO:0016787">
    <property type="term" value="F:hydrolase activity"/>
    <property type="evidence" value="ECO:0007669"/>
    <property type="project" value="UniProtKB-KW"/>
</dbReference>
<dbReference type="Gene3D" id="3.40.50.1820">
    <property type="entry name" value="alpha/beta hydrolase"/>
    <property type="match status" value="1"/>
</dbReference>
<dbReference type="SUPFAM" id="SSF53474">
    <property type="entry name" value="alpha/beta-Hydrolases"/>
    <property type="match status" value="1"/>
</dbReference>
<keyword evidence="3" id="KW-0378">Hydrolase</keyword>
<dbReference type="InterPro" id="IPR000073">
    <property type="entry name" value="AB_hydrolase_1"/>
</dbReference>
<name>A0A515DC17_9BURK</name>
<keyword evidence="1" id="KW-0812">Transmembrane</keyword>
<evidence type="ECO:0000259" key="2">
    <source>
        <dbReference type="Pfam" id="PF00561"/>
    </source>
</evidence>
<sequence length="316" mass="34787">MTIHTKIIIDLLLVVAALLVGIVAANWAPERPLATLTARWAPPPSRFIPLLGMQVHVRDQGPRDDPVPMVLIHGTSASLHTWVGWVHALGDKRRVITFDLPAFGLTGPSPDGDYTIATYVRFVGALLDTLAIRHCMLGGNSLGGNVAWEAALAMPERIDRLILVDAGGFPFISTSVPIGFRIARLPGLNRLMEFVTPRSLVRASLRNVYGDPSRVTPELVDRYFDMTVRAGNRRALARRFSQMDFSADASRVAQLKLPTLILWGGRDRLIPPGDAERFHHDIAGSRLVIFPDLGHMPHEEDPARTAAAVIDFLQTR</sequence>
<keyword evidence="4" id="KW-1185">Reference proteome</keyword>
<dbReference type="KEGG" id="rhf:EUB48_12065"/>
<organism evidence="3 4">
    <name type="scientific">Rhodoferax sediminis</name>
    <dbReference type="NCBI Taxonomy" id="2509614"/>
    <lineage>
        <taxon>Bacteria</taxon>
        <taxon>Pseudomonadati</taxon>
        <taxon>Pseudomonadota</taxon>
        <taxon>Betaproteobacteria</taxon>
        <taxon>Burkholderiales</taxon>
        <taxon>Comamonadaceae</taxon>
        <taxon>Rhodoferax</taxon>
    </lineage>
</organism>
<accession>A0A515DC17</accession>
<keyword evidence="1" id="KW-1133">Transmembrane helix</keyword>
<protein>
    <submittedName>
        <fullName evidence="3">Alpha/beta hydrolase</fullName>
    </submittedName>
</protein>
<dbReference type="RefSeq" id="WP_142819355.1">
    <property type="nucleotide sequence ID" value="NZ_CP035503.1"/>
</dbReference>
<dbReference type="PANTHER" id="PTHR46438:SF11">
    <property type="entry name" value="LIPASE-RELATED"/>
    <property type="match status" value="1"/>
</dbReference>
<gene>
    <name evidence="3" type="ORF">EUB48_12065</name>
</gene>
<feature type="transmembrane region" description="Helical" evidence="1">
    <location>
        <begin position="7"/>
        <end position="28"/>
    </location>
</feature>
<keyword evidence="1" id="KW-0472">Membrane</keyword>
<dbReference type="Proteomes" id="UP000316798">
    <property type="component" value="Chromosome"/>
</dbReference>
<dbReference type="OrthoDB" id="9802676at2"/>